<dbReference type="AlphaFoldDB" id="D3Q7S5"/>
<dbReference type="Gene3D" id="3.10.180.10">
    <property type="entry name" value="2,3-Dihydroxybiphenyl 1,2-Dioxygenase, domain 1"/>
    <property type="match status" value="1"/>
</dbReference>
<reference evidence="2 3" key="1">
    <citation type="journal article" date="2009" name="Stand. Genomic Sci.">
        <title>Complete genome sequence of Stackebrandtia nassauensis type strain (LLR-40K-21).</title>
        <authorList>
            <person name="Munk C."/>
            <person name="Lapidus A."/>
            <person name="Copeland A."/>
            <person name="Jando M."/>
            <person name="Mayilraj S."/>
            <person name="Glavina Del Rio T."/>
            <person name="Nolan M."/>
            <person name="Chen F."/>
            <person name="Lucas S."/>
            <person name="Tice H."/>
            <person name="Cheng J.F."/>
            <person name="Han C."/>
            <person name="Detter J.C."/>
            <person name="Bruce D."/>
            <person name="Goodwin L."/>
            <person name="Chain P."/>
            <person name="Pitluck S."/>
            <person name="Goker M."/>
            <person name="Ovchinikova G."/>
            <person name="Pati A."/>
            <person name="Ivanova N."/>
            <person name="Mavromatis K."/>
            <person name="Chen A."/>
            <person name="Palaniappan K."/>
            <person name="Land M."/>
            <person name="Hauser L."/>
            <person name="Chang Y.J."/>
            <person name="Jeffries C.D."/>
            <person name="Bristow J."/>
            <person name="Eisen J.A."/>
            <person name="Markowitz V."/>
            <person name="Hugenholtz P."/>
            <person name="Kyrpides N.C."/>
            <person name="Klenk H.P."/>
        </authorList>
    </citation>
    <scope>NUCLEOTIDE SEQUENCE [LARGE SCALE GENOMIC DNA]</scope>
    <source>
        <strain evidence="3">DSM 44728 / CIP 108903 / NRRL B-16338 / NBRC 102104 / LLR-40K-21</strain>
    </source>
</reference>
<dbReference type="HOGENOM" id="CLU_046006_10_0_11"/>
<evidence type="ECO:0000313" key="2">
    <source>
        <dbReference type="EMBL" id="ADD44417.1"/>
    </source>
</evidence>
<dbReference type="CDD" id="cd07263">
    <property type="entry name" value="VOC_like"/>
    <property type="match status" value="1"/>
</dbReference>
<dbReference type="PROSITE" id="PS51819">
    <property type="entry name" value="VOC"/>
    <property type="match status" value="1"/>
</dbReference>
<dbReference type="InterPro" id="IPR029068">
    <property type="entry name" value="Glyas_Bleomycin-R_OHBP_Dase"/>
</dbReference>
<dbReference type="STRING" id="446470.Snas_4775"/>
<evidence type="ECO:0000259" key="1">
    <source>
        <dbReference type="PROSITE" id="PS51819"/>
    </source>
</evidence>
<accession>D3Q7S5</accession>
<gene>
    <name evidence="2" type="ordered locus">Snas_4775</name>
</gene>
<dbReference type="RefSeq" id="WP_013019988.1">
    <property type="nucleotide sequence ID" value="NC_013947.1"/>
</dbReference>
<dbReference type="KEGG" id="sna:Snas_4775"/>
<proteinExistence type="predicted"/>
<dbReference type="Pfam" id="PF00903">
    <property type="entry name" value="Glyoxalase"/>
    <property type="match status" value="1"/>
</dbReference>
<dbReference type="eggNOG" id="COG0346">
    <property type="taxonomic scope" value="Bacteria"/>
</dbReference>
<dbReference type="EMBL" id="CP001778">
    <property type="protein sequence ID" value="ADD44417.1"/>
    <property type="molecule type" value="Genomic_DNA"/>
</dbReference>
<organism evidence="2 3">
    <name type="scientific">Stackebrandtia nassauensis (strain DSM 44728 / CIP 108903 / NRRL B-16338 / NBRC 102104 / LLR-40K-21)</name>
    <dbReference type="NCBI Taxonomy" id="446470"/>
    <lineage>
        <taxon>Bacteria</taxon>
        <taxon>Bacillati</taxon>
        <taxon>Actinomycetota</taxon>
        <taxon>Actinomycetes</taxon>
        <taxon>Glycomycetales</taxon>
        <taxon>Glycomycetaceae</taxon>
        <taxon>Stackebrandtia</taxon>
    </lineage>
</organism>
<keyword evidence="2" id="KW-0560">Oxidoreductase</keyword>
<protein>
    <submittedName>
        <fullName evidence="2">Glyoxalase/bleomycin resistance protein/dioxygenase</fullName>
    </submittedName>
</protein>
<keyword evidence="3" id="KW-1185">Reference proteome</keyword>
<dbReference type="PANTHER" id="PTHR36437:SF2">
    <property type="entry name" value="GLYOXALASE_BLEOMYCIN RESISTANCE PROTEIN_DIOXYGENASE"/>
    <property type="match status" value="1"/>
</dbReference>
<dbReference type="InterPro" id="IPR037523">
    <property type="entry name" value="VOC_core"/>
</dbReference>
<dbReference type="SUPFAM" id="SSF54593">
    <property type="entry name" value="Glyoxalase/Bleomycin resistance protein/Dihydroxybiphenyl dioxygenase"/>
    <property type="match status" value="1"/>
</dbReference>
<dbReference type="Proteomes" id="UP000000844">
    <property type="component" value="Chromosome"/>
</dbReference>
<evidence type="ECO:0000313" key="3">
    <source>
        <dbReference type="Proteomes" id="UP000000844"/>
    </source>
</evidence>
<sequence length="129" mass="13816">MRIYITSVYVDDQQKALAFYTEKLGFVKKTDVPVGGGASWLTVVSPDDTDGTELLLEPDGHPASKTFKAALVADGIPLTSFAVADIHAEVKRLKDLGVTFTQDPMDMGTVTTAVLDDTCGNLIQIVQLA</sequence>
<dbReference type="InterPro" id="IPR004360">
    <property type="entry name" value="Glyas_Fos-R_dOase_dom"/>
</dbReference>
<name>D3Q7S5_STANL</name>
<dbReference type="OrthoDB" id="197463at2"/>
<keyword evidence="2" id="KW-0223">Dioxygenase</keyword>
<dbReference type="GO" id="GO:0051213">
    <property type="term" value="F:dioxygenase activity"/>
    <property type="evidence" value="ECO:0007669"/>
    <property type="project" value="UniProtKB-KW"/>
</dbReference>
<dbReference type="PANTHER" id="PTHR36437">
    <property type="entry name" value="GLYOXALASE/BLEOMYCIN RESISTANCE PROTEIN/DIOXYGENASE"/>
    <property type="match status" value="1"/>
</dbReference>
<feature type="domain" description="VOC" evidence="1">
    <location>
        <begin position="1"/>
        <end position="128"/>
    </location>
</feature>